<dbReference type="AlphaFoldDB" id="A0A809XQB9"/>
<dbReference type="GeneID" id="46495876"/>
<proteinExistence type="predicted"/>
<reference evidence="6" key="6">
    <citation type="submission" date="2020-05" db="EMBL/GenBank/DDBJ databases">
        <title>Complete genome sequence of Bradyrhizobium diazoefficiens XF9 isolated from soybean nodule.</title>
        <authorList>
            <person name="Noda R."/>
            <person name="Kakizaki K."/>
            <person name="Minamisawa K."/>
        </authorList>
    </citation>
    <scope>NUCLEOTIDE SEQUENCE</scope>
    <source>
        <strain evidence="6">XF9</strain>
    </source>
</reference>
<dbReference type="EMBL" id="AP023093">
    <property type="protein sequence ID" value="BCE38371.1"/>
    <property type="molecule type" value="Genomic_DNA"/>
</dbReference>
<evidence type="ECO:0000313" key="2">
    <source>
        <dbReference type="EMBL" id="BCE29627.1"/>
    </source>
</evidence>
<dbReference type="RefSeq" id="WP_236842207.1">
    <property type="nucleotide sequence ID" value="NZ_AJQI01000170.1"/>
</dbReference>
<organism evidence="2">
    <name type="scientific">Bradyrhizobium diazoefficiens</name>
    <dbReference type="NCBI Taxonomy" id="1355477"/>
    <lineage>
        <taxon>Bacteria</taxon>
        <taxon>Pseudomonadati</taxon>
        <taxon>Pseudomonadota</taxon>
        <taxon>Alphaproteobacteria</taxon>
        <taxon>Hyphomicrobiales</taxon>
        <taxon>Nitrobacteraceae</taxon>
        <taxon>Bradyrhizobium</taxon>
    </lineage>
</organism>
<feature type="chain" id="PRO_5036220456" evidence="1">
    <location>
        <begin position="28"/>
        <end position="127"/>
    </location>
</feature>
<dbReference type="EMBL" id="AP023095">
    <property type="protein sequence ID" value="BCE55923.1"/>
    <property type="molecule type" value="Genomic_DNA"/>
</dbReference>
<dbReference type="EMBL" id="AP023099">
    <property type="protein sequence ID" value="BCE90580.1"/>
    <property type="molecule type" value="Genomic_DNA"/>
</dbReference>
<reference evidence="5" key="5">
    <citation type="submission" date="2020-05" db="EMBL/GenBank/DDBJ databases">
        <title>Complete genome sequence of Bradyrhizobium diazoefficiens XF8 isolated from soybean nodule.</title>
        <authorList>
            <person name="Noda R."/>
            <person name="Kakizaki K."/>
            <person name="Minamisawa K."/>
        </authorList>
    </citation>
    <scope>NUCLEOTIDE SEQUENCE</scope>
    <source>
        <strain evidence="5">XF8</strain>
    </source>
</reference>
<feature type="signal peptide" evidence="1">
    <location>
        <begin position="1"/>
        <end position="27"/>
    </location>
</feature>
<reference evidence="7" key="1">
    <citation type="submission" date="2020-05" db="EMBL/GenBank/DDBJ databases">
        <title>Complete genome sequence of Bradyrhizobium diazoefficiens XF10 isolated from soybean nodule.</title>
        <authorList>
            <person name="Noda R."/>
            <person name="Kakizaki K."/>
            <person name="Minamisawa K."/>
        </authorList>
    </citation>
    <scope>NUCLEOTIDE SEQUENCE</scope>
    <source>
        <strain evidence="7">XF10</strain>
    </source>
</reference>
<evidence type="ECO:0000313" key="7">
    <source>
        <dbReference type="EMBL" id="BCE90580.1"/>
    </source>
</evidence>
<evidence type="ECO:0000256" key="1">
    <source>
        <dbReference type="SAM" id="SignalP"/>
    </source>
</evidence>
<sequence>MSKPLQSFALTVCIAALSLLEMTSVHAKQQCRTAMPPNPQGQWWSYRLIDGQKCWYAGKPMLSKALLEWPMERSPQLGARGEATGIVIASKPGNPLDARALALKEGSDTFEERWRARIISSSNTGHD</sequence>
<accession>A0A809XQB9</accession>
<gene>
    <name evidence="7" type="ORF">XF10B_33780</name>
    <name evidence="2" type="ORF">XF2B_33960</name>
    <name evidence="3" type="ORF">XF3B_34020</name>
    <name evidence="4" type="ORF">XF5B_34350</name>
    <name evidence="5" type="ORF">XF8B_33480</name>
    <name evidence="6" type="ORF">XF9B_33890</name>
</gene>
<name>A0A809XQB9_9BRAD</name>
<evidence type="ECO:0000313" key="4">
    <source>
        <dbReference type="EMBL" id="BCE55923.1"/>
    </source>
</evidence>
<dbReference type="EMBL" id="AP023098">
    <property type="protein sequence ID" value="BCE81968.1"/>
    <property type="molecule type" value="Genomic_DNA"/>
</dbReference>
<reference evidence="4" key="4">
    <citation type="submission" date="2020-05" db="EMBL/GenBank/DDBJ databases">
        <title>Complete genome sequence of Bradyrhizobium diazoefficiens XF5 isolated from soybean nodule.</title>
        <authorList>
            <person name="Noda R."/>
            <person name="Kakizaki K."/>
            <person name="Minamisawa K."/>
        </authorList>
    </citation>
    <scope>NUCLEOTIDE SEQUENCE</scope>
    <source>
        <strain evidence="4">XF5</strain>
    </source>
</reference>
<reference evidence="2" key="2">
    <citation type="submission" date="2020-05" db="EMBL/GenBank/DDBJ databases">
        <title>Complete genome sequence of Bradyrhizobium diazoefficiens XF2 isolated from soybean nodule.</title>
        <authorList>
            <person name="Noda R."/>
            <person name="Kakizaki K."/>
            <person name="Minamisawa K."/>
        </authorList>
    </citation>
    <scope>NUCLEOTIDE SEQUENCE</scope>
    <source>
        <strain evidence="2">XF2</strain>
    </source>
</reference>
<keyword evidence="1" id="KW-0732">Signal</keyword>
<reference evidence="3" key="3">
    <citation type="submission" date="2020-05" db="EMBL/GenBank/DDBJ databases">
        <title>Complete genome sequence of Bradyrhizobium diazoefficiens XF3 isolated from soybean nodule.</title>
        <authorList>
            <person name="Noda R."/>
            <person name="Kakizaki K."/>
            <person name="Minamisawa K."/>
        </authorList>
    </citation>
    <scope>NUCLEOTIDE SEQUENCE</scope>
    <source>
        <strain evidence="3">XF3</strain>
    </source>
</reference>
<protein>
    <submittedName>
        <fullName evidence="2">Uncharacterized protein</fullName>
    </submittedName>
</protein>
<evidence type="ECO:0000313" key="6">
    <source>
        <dbReference type="EMBL" id="BCE81968.1"/>
    </source>
</evidence>
<dbReference type="EMBL" id="AP023097">
    <property type="protein sequence ID" value="BCE73237.1"/>
    <property type="molecule type" value="Genomic_DNA"/>
</dbReference>
<evidence type="ECO:0000313" key="5">
    <source>
        <dbReference type="EMBL" id="BCE73237.1"/>
    </source>
</evidence>
<dbReference type="EMBL" id="AP023092">
    <property type="protein sequence ID" value="BCE29627.1"/>
    <property type="molecule type" value="Genomic_DNA"/>
</dbReference>
<evidence type="ECO:0000313" key="3">
    <source>
        <dbReference type="EMBL" id="BCE38371.1"/>
    </source>
</evidence>